<evidence type="ECO:0000313" key="2">
    <source>
        <dbReference type="EMBL" id="KAJ3597541.1"/>
    </source>
</evidence>
<dbReference type="Proteomes" id="UP001148018">
    <property type="component" value="Unassembled WGS sequence"/>
</dbReference>
<name>A0A9Q0E1D4_9TELE</name>
<proteinExistence type="predicted"/>
<feature type="region of interest" description="Disordered" evidence="1">
    <location>
        <begin position="268"/>
        <end position="298"/>
    </location>
</feature>
<protein>
    <submittedName>
        <fullName evidence="2">Uncharacterized protein</fullName>
    </submittedName>
</protein>
<evidence type="ECO:0000313" key="3">
    <source>
        <dbReference type="Proteomes" id="UP001148018"/>
    </source>
</evidence>
<dbReference type="InterPro" id="IPR027886">
    <property type="entry name" value="SPMIP4"/>
</dbReference>
<comment type="caution">
    <text evidence="2">The sequence shown here is derived from an EMBL/GenBank/DDBJ whole genome shotgun (WGS) entry which is preliminary data.</text>
</comment>
<feature type="compositionally biased region" description="Basic and acidic residues" evidence="1">
    <location>
        <begin position="269"/>
        <end position="285"/>
    </location>
</feature>
<dbReference type="PANTHER" id="PTHR31393:SF2">
    <property type="entry name" value="CHROMOSOME 7 OPEN READING FRAME 31"/>
    <property type="match status" value="1"/>
</dbReference>
<sequence>MIQAAIPKEHPYSSHISRCALFPSFHSPDDPRTGVRAASQASLNHLIPARPLQVTVSSKTMGAPYRQEILEVQKTQEGNNGIVWPGERGFLDHTKPVKAEGQAFYPTPLKTVLPNPKLRDWEVSLSERTANMLANVERSLWISSYQLQYTGSGPANPLKMDDFNDKIREGVTSHSAPLRERSQPTFVPSTPRERGCMAGRRQACHGPLKTSLHPTAGPTAIQCVDYDTEPQVQITAKRKQPKNRAAECEAGGSETSLFIYDEIPTEANMPERSRVRRSEDDDNKVSSKALWPRPPPRPQVPFNMQQVVREGTPFPQRLPSSLLELQGSFSKSETRRRFYDSIALAPIDLRDTVAVGKKHKFLGINSYYLHG</sequence>
<accession>A0A9Q0E1D4</accession>
<keyword evidence="3" id="KW-1185">Reference proteome</keyword>
<dbReference type="EMBL" id="JANIIK010000109">
    <property type="protein sequence ID" value="KAJ3597541.1"/>
    <property type="molecule type" value="Genomic_DNA"/>
</dbReference>
<reference evidence="2" key="1">
    <citation type="submission" date="2022-07" db="EMBL/GenBank/DDBJ databases">
        <title>Chromosome-level genome of Muraenolepis orangiensis.</title>
        <authorList>
            <person name="Kim J."/>
        </authorList>
    </citation>
    <scope>NUCLEOTIDE SEQUENCE</scope>
    <source>
        <strain evidence="2">KU_S4_2022</strain>
        <tissue evidence="2">Muscle</tissue>
    </source>
</reference>
<dbReference type="OrthoDB" id="10040207at2759"/>
<gene>
    <name evidence="2" type="ORF">NHX12_001064</name>
</gene>
<dbReference type="GO" id="GO:0005813">
    <property type="term" value="C:centrosome"/>
    <property type="evidence" value="ECO:0007669"/>
    <property type="project" value="TreeGrafter"/>
</dbReference>
<dbReference type="Pfam" id="PF15093">
    <property type="entry name" value="SPMIP4-like"/>
    <property type="match status" value="1"/>
</dbReference>
<evidence type="ECO:0000256" key="1">
    <source>
        <dbReference type="SAM" id="MobiDB-lite"/>
    </source>
</evidence>
<organism evidence="2 3">
    <name type="scientific">Muraenolepis orangiensis</name>
    <name type="common">Patagonian moray cod</name>
    <dbReference type="NCBI Taxonomy" id="630683"/>
    <lineage>
        <taxon>Eukaryota</taxon>
        <taxon>Metazoa</taxon>
        <taxon>Chordata</taxon>
        <taxon>Craniata</taxon>
        <taxon>Vertebrata</taxon>
        <taxon>Euteleostomi</taxon>
        <taxon>Actinopterygii</taxon>
        <taxon>Neopterygii</taxon>
        <taxon>Teleostei</taxon>
        <taxon>Neoteleostei</taxon>
        <taxon>Acanthomorphata</taxon>
        <taxon>Zeiogadaria</taxon>
        <taxon>Gadariae</taxon>
        <taxon>Gadiformes</taxon>
        <taxon>Muraenolepidoidei</taxon>
        <taxon>Muraenolepididae</taxon>
        <taxon>Muraenolepis</taxon>
    </lineage>
</organism>
<dbReference type="AlphaFoldDB" id="A0A9Q0E1D4"/>
<dbReference type="PANTHER" id="PTHR31393">
    <property type="entry name" value="C5ORF31"/>
    <property type="match status" value="1"/>
</dbReference>